<sequence>MVEEQPTEQDLLEGRDDIWQWLEGFVGVGGLWIRLDASPSEACPVVVVGLDEGDQLALEVVDANLAERAHSAGSSITLFTNEGVKYAQSNSLHIEHCHVLENAATVYTGLPECIVINARRGEFHARLRKDLDCPVTISGPGLIRPVQGELADLSVGGCRVHLSSHACYMQPECPDYSVEVAFPSGELFQSSAEVRYLDLSEENFSVTAGFKFHSCSAQHESRVWQLVRDIERESARAADSERDFEPSELFRPVSSVDNEVLDSRKPLSAAAVRLRHIADSLCFQWYYLRSGKSLSMESLLWAAEDLIVLAASDAEEALFATLDDPGHPALIWHDVCLAVRMACVAHHCGLPEGELKAAVACALVHDIGYLVNGSCSLEHASRPVYQAEAVAVIKSALAHCNWIPDATVEAVLDSGACSPPNCSRTPLGKLALLLGLLDWQCRDVAYKTAQPWNYALQRVCSDYPDLADWADITVACFGKMPVASRVCDPDDKNFWVRALDADQRPAVIVPCGKRCLPNRESLQRQMMELQTKSLRELLVPVNTHI</sequence>
<dbReference type="Gene3D" id="2.40.10.220">
    <property type="entry name" value="predicted glycosyltransferase like domains"/>
    <property type="match status" value="1"/>
</dbReference>
<evidence type="ECO:0000313" key="3">
    <source>
        <dbReference type="Proteomes" id="UP000235162"/>
    </source>
</evidence>
<dbReference type="Pfam" id="PF07238">
    <property type="entry name" value="PilZ"/>
    <property type="match status" value="1"/>
</dbReference>
<protein>
    <submittedName>
        <fullName evidence="2">PilZ domain-containing protein</fullName>
    </submittedName>
</protein>
<proteinExistence type="predicted"/>
<feature type="domain" description="PilZ" evidence="1">
    <location>
        <begin position="126"/>
        <end position="227"/>
    </location>
</feature>
<dbReference type="InterPro" id="IPR009875">
    <property type="entry name" value="PilZ_domain"/>
</dbReference>
<reference evidence="2 3" key="1">
    <citation type="submission" date="2018-01" db="EMBL/GenBank/DDBJ databases">
        <title>The draft genome sequence of Halioglobus japonicus S1-36.</title>
        <authorList>
            <person name="Du Z.-J."/>
            <person name="Shi M.-J."/>
        </authorList>
    </citation>
    <scope>NUCLEOTIDE SEQUENCE [LARGE SCALE GENOMIC DNA]</scope>
    <source>
        <strain evidence="2 3">S1-36</strain>
    </source>
</reference>
<organism evidence="2 3">
    <name type="scientific">Halioglobus japonicus</name>
    <dbReference type="NCBI Taxonomy" id="930805"/>
    <lineage>
        <taxon>Bacteria</taxon>
        <taxon>Pseudomonadati</taxon>
        <taxon>Pseudomonadota</taxon>
        <taxon>Gammaproteobacteria</taxon>
        <taxon>Cellvibrionales</taxon>
        <taxon>Halieaceae</taxon>
        <taxon>Halioglobus</taxon>
    </lineage>
</organism>
<name>A0AAP8ME02_9GAMM</name>
<evidence type="ECO:0000259" key="1">
    <source>
        <dbReference type="Pfam" id="PF07238"/>
    </source>
</evidence>
<dbReference type="GO" id="GO:0035438">
    <property type="term" value="F:cyclic-di-GMP binding"/>
    <property type="evidence" value="ECO:0007669"/>
    <property type="project" value="InterPro"/>
</dbReference>
<evidence type="ECO:0000313" key="2">
    <source>
        <dbReference type="EMBL" id="PLW86095.1"/>
    </source>
</evidence>
<keyword evidence="3" id="KW-1185">Reference proteome</keyword>
<comment type="caution">
    <text evidence="2">The sequence shown here is derived from an EMBL/GenBank/DDBJ whole genome shotgun (WGS) entry which is preliminary data.</text>
</comment>
<dbReference type="RefSeq" id="WP_084198742.1">
    <property type="nucleotide sequence ID" value="NZ_BMYL01000002.1"/>
</dbReference>
<dbReference type="AlphaFoldDB" id="A0AAP8ME02"/>
<dbReference type="KEGG" id="hja:BST95_07460"/>
<accession>A0AAP8ME02</accession>
<gene>
    <name evidence="2" type="ORF">C0029_06505</name>
</gene>
<dbReference type="Proteomes" id="UP000235162">
    <property type="component" value="Unassembled WGS sequence"/>
</dbReference>
<dbReference type="EMBL" id="PKUR01000002">
    <property type="protein sequence ID" value="PLW86095.1"/>
    <property type="molecule type" value="Genomic_DNA"/>
</dbReference>